<dbReference type="InterPro" id="IPR050365">
    <property type="entry name" value="TIM50"/>
</dbReference>
<evidence type="ECO:0000313" key="4">
    <source>
        <dbReference type="Proteomes" id="UP000224634"/>
    </source>
</evidence>
<gene>
    <name evidence="3" type="ORF">AJ80_08498</name>
</gene>
<dbReference type="STRING" id="1447883.A0A2B7WYY7"/>
<dbReference type="SMART" id="SM00577">
    <property type="entry name" value="CPDc"/>
    <property type="match status" value="1"/>
</dbReference>
<dbReference type="AlphaFoldDB" id="A0A2B7WYY7"/>
<dbReference type="InterPro" id="IPR023214">
    <property type="entry name" value="HAD_sf"/>
</dbReference>
<dbReference type="Pfam" id="PF03031">
    <property type="entry name" value="NIF"/>
    <property type="match status" value="1"/>
</dbReference>
<dbReference type="PROSITE" id="PS50969">
    <property type="entry name" value="FCP1"/>
    <property type="match status" value="1"/>
</dbReference>
<proteinExistence type="predicted"/>
<accession>A0A2B7WYY7</accession>
<evidence type="ECO:0000313" key="3">
    <source>
        <dbReference type="EMBL" id="PGH04554.1"/>
    </source>
</evidence>
<feature type="region of interest" description="Disordered" evidence="1">
    <location>
        <begin position="585"/>
        <end position="620"/>
    </location>
</feature>
<name>A0A2B7WYY7_POLH7</name>
<evidence type="ECO:0000256" key="1">
    <source>
        <dbReference type="SAM" id="MobiDB-lite"/>
    </source>
</evidence>
<feature type="region of interest" description="Disordered" evidence="1">
    <location>
        <begin position="1"/>
        <end position="155"/>
    </location>
</feature>
<feature type="compositionally biased region" description="Basic and acidic residues" evidence="1">
    <location>
        <begin position="611"/>
        <end position="620"/>
    </location>
</feature>
<evidence type="ECO:0000259" key="2">
    <source>
        <dbReference type="PROSITE" id="PS50969"/>
    </source>
</evidence>
<dbReference type="InterPro" id="IPR004274">
    <property type="entry name" value="FCP1_dom"/>
</dbReference>
<dbReference type="OrthoDB" id="1711508at2759"/>
<dbReference type="Gene3D" id="3.40.50.1000">
    <property type="entry name" value="HAD superfamily/HAD-like"/>
    <property type="match status" value="1"/>
</dbReference>
<keyword evidence="4" id="KW-1185">Reference proteome</keyword>
<dbReference type="SUPFAM" id="SSF56784">
    <property type="entry name" value="HAD-like"/>
    <property type="match status" value="1"/>
</dbReference>
<organism evidence="3 4">
    <name type="scientific">Polytolypa hystricis (strain UAMH7299)</name>
    <dbReference type="NCBI Taxonomy" id="1447883"/>
    <lineage>
        <taxon>Eukaryota</taxon>
        <taxon>Fungi</taxon>
        <taxon>Dikarya</taxon>
        <taxon>Ascomycota</taxon>
        <taxon>Pezizomycotina</taxon>
        <taxon>Eurotiomycetes</taxon>
        <taxon>Eurotiomycetidae</taxon>
        <taxon>Onygenales</taxon>
        <taxon>Onygenales incertae sedis</taxon>
        <taxon>Polytolypa</taxon>
    </lineage>
</organism>
<dbReference type="Proteomes" id="UP000224634">
    <property type="component" value="Unassembled WGS sequence"/>
</dbReference>
<dbReference type="EMBL" id="PDNA01000198">
    <property type="protein sequence ID" value="PGH04554.1"/>
    <property type="molecule type" value="Genomic_DNA"/>
</dbReference>
<dbReference type="InterPro" id="IPR036412">
    <property type="entry name" value="HAD-like_sf"/>
</dbReference>
<feature type="domain" description="FCP1 homology" evidence="2">
    <location>
        <begin position="244"/>
        <end position="417"/>
    </location>
</feature>
<feature type="compositionally biased region" description="Basic and acidic residues" evidence="1">
    <location>
        <begin position="8"/>
        <end position="56"/>
    </location>
</feature>
<sequence>MGRRSRRVDRDRPDEQEHDSGAGRRPDNWRPLRDRWGPDEGQRSKREFEHQPESRRQKQYTPRNGSPPRGPPRCPPEQRVLPSRSLMGRKLDPEATTFEPSPRHVEEEGGVSLDANSRSITRRRSKRIAMLDTKTASPQPEAPPPQPSAPIPSRNISLPSMMGQTSLFPNSPLPPMMGQTSLFTDSPLTPINALSSQPTAQSIQQTPYIPRDARPSNGGVISPPTPVPTASYLAQAALEPTIAKIPRPLLVVLDLNGTLVYRTHRGLPPKFKTRPGLQDFMDDLFAKYKVMVWTSSQPLTADLVLKRLFRGEVRNQLVATWARDTLSLTKTQYKEKVQVYKRLEKIWKDPSIQDEYPPNERKPEEYAGVWDQTNTILIDDSRLKAAGQPYNIIEIPEFTNDPCADEEKNLETVLRQLRILSAHEDVSQKLKQWDEAKKTKIPSHFLAGQHPNSKLEIDLFWEGQLRADELAISTKYQGTAATSGSQSLQETNFSELSRLFSQDGIPNEEKPKVRKKKKRANIDRLPHTKRHAARKLAEQQFELDQKKVWWPKEITKVPAAAEAELVEQNAGLQDSKLDIQVISKNARKRAGRRTRELQPEFASNPLGRGGTTREAESAQA</sequence>
<reference evidence="3 4" key="1">
    <citation type="submission" date="2017-10" db="EMBL/GenBank/DDBJ databases">
        <title>Comparative genomics in systemic dimorphic fungi from Ajellomycetaceae.</title>
        <authorList>
            <person name="Munoz J.F."/>
            <person name="Mcewen J.G."/>
            <person name="Clay O.K."/>
            <person name="Cuomo C.A."/>
        </authorList>
    </citation>
    <scope>NUCLEOTIDE SEQUENCE [LARGE SCALE GENOMIC DNA]</scope>
    <source>
        <strain evidence="3 4">UAMH7299</strain>
    </source>
</reference>
<protein>
    <recommendedName>
        <fullName evidence="2">FCP1 homology domain-containing protein</fullName>
    </recommendedName>
</protein>
<feature type="compositionally biased region" description="Pro residues" evidence="1">
    <location>
        <begin position="140"/>
        <end position="150"/>
    </location>
</feature>
<comment type="caution">
    <text evidence="3">The sequence shown here is derived from an EMBL/GenBank/DDBJ whole genome shotgun (WGS) entry which is preliminary data.</text>
</comment>
<dbReference type="PANTHER" id="PTHR12210">
    <property type="entry name" value="DULLARD PROTEIN PHOSPHATASE"/>
    <property type="match status" value="1"/>
</dbReference>